<name>A0A7J9DKI1_9ROSI</name>
<evidence type="ECO:0000313" key="3">
    <source>
        <dbReference type="Proteomes" id="UP000593568"/>
    </source>
</evidence>
<protein>
    <submittedName>
        <fullName evidence="2">Uncharacterized protein</fullName>
    </submittedName>
</protein>
<dbReference type="Proteomes" id="UP000593568">
    <property type="component" value="Unassembled WGS sequence"/>
</dbReference>
<sequence>MMFGSLSPTTSGKHPVWQFGGK</sequence>
<dbReference type="EMBL" id="JABEZW010000003">
    <property type="protein sequence ID" value="MBA0761178.1"/>
    <property type="molecule type" value="Genomic_DNA"/>
</dbReference>
<gene>
    <name evidence="2" type="ORF">Gotri_023859</name>
</gene>
<keyword evidence="3" id="KW-1185">Reference proteome</keyword>
<evidence type="ECO:0000313" key="2">
    <source>
        <dbReference type="EMBL" id="MBA0761178.1"/>
    </source>
</evidence>
<feature type="compositionally biased region" description="Polar residues" evidence="1">
    <location>
        <begin position="1"/>
        <end position="12"/>
    </location>
</feature>
<comment type="caution">
    <text evidence="2">The sequence shown here is derived from an EMBL/GenBank/DDBJ whole genome shotgun (WGS) entry which is preliminary data.</text>
</comment>
<dbReference type="AlphaFoldDB" id="A0A7J9DKI1"/>
<feature type="region of interest" description="Disordered" evidence="1">
    <location>
        <begin position="1"/>
        <end position="22"/>
    </location>
</feature>
<accession>A0A7J9DKI1</accession>
<proteinExistence type="predicted"/>
<organism evidence="2 3">
    <name type="scientific">Gossypium trilobum</name>
    <dbReference type="NCBI Taxonomy" id="34281"/>
    <lineage>
        <taxon>Eukaryota</taxon>
        <taxon>Viridiplantae</taxon>
        <taxon>Streptophyta</taxon>
        <taxon>Embryophyta</taxon>
        <taxon>Tracheophyta</taxon>
        <taxon>Spermatophyta</taxon>
        <taxon>Magnoliopsida</taxon>
        <taxon>eudicotyledons</taxon>
        <taxon>Gunneridae</taxon>
        <taxon>Pentapetalae</taxon>
        <taxon>rosids</taxon>
        <taxon>malvids</taxon>
        <taxon>Malvales</taxon>
        <taxon>Malvaceae</taxon>
        <taxon>Malvoideae</taxon>
        <taxon>Gossypium</taxon>
    </lineage>
</organism>
<evidence type="ECO:0000256" key="1">
    <source>
        <dbReference type="SAM" id="MobiDB-lite"/>
    </source>
</evidence>
<reference evidence="2 3" key="1">
    <citation type="journal article" date="2019" name="Genome Biol. Evol.">
        <title>Insights into the evolution of the New World diploid cottons (Gossypium, subgenus Houzingenia) based on genome sequencing.</title>
        <authorList>
            <person name="Grover C.E."/>
            <person name="Arick M.A. 2nd"/>
            <person name="Thrash A."/>
            <person name="Conover J.L."/>
            <person name="Sanders W.S."/>
            <person name="Peterson D.G."/>
            <person name="Frelichowski J.E."/>
            <person name="Scheffler J.A."/>
            <person name="Scheffler B.E."/>
            <person name="Wendel J.F."/>
        </authorList>
    </citation>
    <scope>NUCLEOTIDE SEQUENCE [LARGE SCALE GENOMIC DNA]</scope>
    <source>
        <strain evidence="2">8</strain>
        <tissue evidence="2">Leaf</tissue>
    </source>
</reference>